<dbReference type="PIRSF" id="PIRSF036480">
    <property type="entry name" value="FormyFH4_hydr"/>
    <property type="match status" value="1"/>
</dbReference>
<keyword evidence="3" id="KW-0658">Purine biosynthesis</keyword>
<comment type="pathway">
    <text evidence="3">Purine metabolism; IMP biosynthesis via de novo pathway; formate from 10-formyl-5,6,7,8-tetrahydrofolate: step 1/1.</text>
</comment>
<dbReference type="PANTHER" id="PTHR42706">
    <property type="entry name" value="FORMYLTETRAHYDROFOLATE DEFORMYLASE"/>
    <property type="match status" value="1"/>
</dbReference>
<dbReference type="SUPFAM" id="SSF53328">
    <property type="entry name" value="Formyltransferase"/>
    <property type="match status" value="1"/>
</dbReference>
<sequence>MSPSERRYTLSLSCPDRVGIVTTVSSFFSSHQGWITEANHHADVDGKRFFMRQEILADSLPFDIDVLREKFAPIAREFDMDWKISDSARKKRVVVMVSKQEHCLYDLLSRWHADELNIEIPCVISNHETFRGLVEWHGIPFHHVPVTPDTKAEAYARVEDLYREAEGDVMVLARYMQILSPGLCERYPGQIINIHHSFLPSFVGAKPYHQAYVRGVKLIGATCHYVTSELDQGPIIEQDVIRIDHSDAPEDLVRYGKDIEKAVLARGLRYHLEDRVLVHGNKTVVFR</sequence>
<evidence type="ECO:0000259" key="5">
    <source>
        <dbReference type="PROSITE" id="PS51671"/>
    </source>
</evidence>
<evidence type="ECO:0000256" key="3">
    <source>
        <dbReference type="HAMAP-Rule" id="MF_01927"/>
    </source>
</evidence>
<dbReference type="InterPro" id="IPR044074">
    <property type="entry name" value="PurU_ACT"/>
</dbReference>
<dbReference type="InterPro" id="IPR045865">
    <property type="entry name" value="ACT-like_dom_sf"/>
</dbReference>
<reference evidence="6 7" key="1">
    <citation type="submission" date="2017-06" db="EMBL/GenBank/DDBJ databases">
        <title>Azoarcus.</title>
        <authorList>
            <person name="Woo J.-H."/>
            <person name="Kim H.-S."/>
        </authorList>
    </citation>
    <scope>NUCLEOTIDE SEQUENCE [LARGE SCALE GENOMIC DNA]</scope>
    <source>
        <strain evidence="6 7">TSPY31</strain>
    </source>
</reference>
<feature type="domain" description="ACT" evidence="5">
    <location>
        <begin position="9"/>
        <end position="89"/>
    </location>
</feature>
<dbReference type="GO" id="GO:0006189">
    <property type="term" value="P:'de novo' IMP biosynthetic process"/>
    <property type="evidence" value="ECO:0007669"/>
    <property type="project" value="UniProtKB-UniRule"/>
</dbReference>
<dbReference type="InterPro" id="IPR002376">
    <property type="entry name" value="Formyl_transf_N"/>
</dbReference>
<dbReference type="PROSITE" id="PS51671">
    <property type="entry name" value="ACT"/>
    <property type="match status" value="1"/>
</dbReference>
<comment type="catalytic activity">
    <reaction evidence="3">
        <text>(6R)-10-formyltetrahydrofolate + H2O = (6S)-5,6,7,8-tetrahydrofolate + formate + H(+)</text>
        <dbReference type="Rhea" id="RHEA:19833"/>
        <dbReference type="ChEBI" id="CHEBI:15377"/>
        <dbReference type="ChEBI" id="CHEBI:15378"/>
        <dbReference type="ChEBI" id="CHEBI:15740"/>
        <dbReference type="ChEBI" id="CHEBI:57453"/>
        <dbReference type="ChEBI" id="CHEBI:195366"/>
        <dbReference type="EC" id="3.5.1.10"/>
    </reaction>
</comment>
<keyword evidence="7" id="KW-1185">Reference proteome</keyword>
<comment type="function">
    <text evidence="3">Catalyzes the hydrolysis of 10-formyltetrahydrofolate (formyl-FH4) to formate and tetrahydrofolate (FH4).</text>
</comment>
<dbReference type="HAMAP" id="MF_01927">
    <property type="entry name" value="PurU"/>
    <property type="match status" value="1"/>
</dbReference>
<dbReference type="RefSeq" id="WP_108950355.1">
    <property type="nucleotide sequence ID" value="NZ_CP022187.1"/>
</dbReference>
<dbReference type="InterPro" id="IPR004810">
    <property type="entry name" value="PurU"/>
</dbReference>
<protein>
    <recommendedName>
        <fullName evidence="3 4">Formyltetrahydrofolate deformylase</fullName>
        <ecNumber evidence="3 4">3.5.1.10</ecNumber>
    </recommendedName>
    <alternativeName>
        <fullName evidence="3">Formyl-FH(4) hydrolase</fullName>
    </alternativeName>
</protein>
<dbReference type="EC" id="3.5.1.10" evidence="3 4"/>
<gene>
    <name evidence="3 6" type="primary">purU</name>
    <name evidence="6" type="ORF">CEW83_16740</name>
</gene>
<dbReference type="CDD" id="cd08648">
    <property type="entry name" value="FMT_core_Formyl-FH4-Hydrolase_C"/>
    <property type="match status" value="1"/>
</dbReference>
<dbReference type="Gene3D" id="3.30.70.260">
    <property type="match status" value="1"/>
</dbReference>
<dbReference type="KEGG" id="acom:CEW83_16740"/>
<dbReference type="PRINTS" id="PR01575">
    <property type="entry name" value="FFH4HYDRLASE"/>
</dbReference>
<dbReference type="SUPFAM" id="SSF55021">
    <property type="entry name" value="ACT-like"/>
    <property type="match status" value="1"/>
</dbReference>
<accession>A0A2U8GUH0</accession>
<dbReference type="PANTHER" id="PTHR42706:SF1">
    <property type="entry name" value="FORMYLTETRAHYDROFOLATE DEFORMYLASE 2, MITOCHONDRIAL"/>
    <property type="match status" value="1"/>
</dbReference>
<dbReference type="Proteomes" id="UP000244930">
    <property type="component" value="Chromosome"/>
</dbReference>
<dbReference type="EMBL" id="CP022187">
    <property type="protein sequence ID" value="AWI76656.1"/>
    <property type="molecule type" value="Genomic_DNA"/>
</dbReference>
<dbReference type="InterPro" id="IPR036477">
    <property type="entry name" value="Formyl_transf_N_sf"/>
</dbReference>
<evidence type="ECO:0000256" key="1">
    <source>
        <dbReference type="ARBA" id="ARBA00022563"/>
    </source>
</evidence>
<dbReference type="CDD" id="cd04875">
    <property type="entry name" value="ACT_F4HF-DF"/>
    <property type="match status" value="1"/>
</dbReference>
<dbReference type="GO" id="GO:0008864">
    <property type="term" value="F:formyltetrahydrofolate deformylase activity"/>
    <property type="evidence" value="ECO:0007669"/>
    <property type="project" value="UniProtKB-UniRule"/>
</dbReference>
<dbReference type="Gene3D" id="3.40.50.170">
    <property type="entry name" value="Formyl transferase, N-terminal domain"/>
    <property type="match status" value="1"/>
</dbReference>
<name>A0A2U8GUH0_9RHOO</name>
<dbReference type="UniPathway" id="UPA00074">
    <property type="reaction ID" value="UER00170"/>
</dbReference>
<evidence type="ECO:0000313" key="6">
    <source>
        <dbReference type="EMBL" id="AWI76656.1"/>
    </source>
</evidence>
<dbReference type="GO" id="GO:0006730">
    <property type="term" value="P:one-carbon metabolic process"/>
    <property type="evidence" value="ECO:0007669"/>
    <property type="project" value="UniProtKB-KW"/>
</dbReference>
<evidence type="ECO:0000313" key="7">
    <source>
        <dbReference type="Proteomes" id="UP000244930"/>
    </source>
</evidence>
<organism evidence="6 7">
    <name type="scientific">Parazoarcus communis</name>
    <dbReference type="NCBI Taxonomy" id="41977"/>
    <lineage>
        <taxon>Bacteria</taxon>
        <taxon>Pseudomonadati</taxon>
        <taxon>Pseudomonadota</taxon>
        <taxon>Betaproteobacteria</taxon>
        <taxon>Rhodocyclales</taxon>
        <taxon>Zoogloeaceae</taxon>
        <taxon>Parazoarcus</taxon>
    </lineage>
</organism>
<comment type="similarity">
    <text evidence="3">Belongs to the PurU family.</text>
</comment>
<feature type="active site" evidence="3">
    <location>
        <position position="231"/>
    </location>
</feature>
<proteinExistence type="inferred from homology"/>
<dbReference type="InterPro" id="IPR041729">
    <property type="entry name" value="Formyl-FH4-Hydrolase_C"/>
</dbReference>
<evidence type="ECO:0000256" key="4">
    <source>
        <dbReference type="NCBIfam" id="TIGR00655"/>
    </source>
</evidence>
<dbReference type="InterPro" id="IPR002912">
    <property type="entry name" value="ACT_dom"/>
</dbReference>
<keyword evidence="1 3" id="KW-0554">One-carbon metabolism</keyword>
<dbReference type="AlphaFoldDB" id="A0A2U8GUH0"/>
<dbReference type="Pfam" id="PF00551">
    <property type="entry name" value="Formyl_trans_N"/>
    <property type="match status" value="1"/>
</dbReference>
<keyword evidence="2 3" id="KW-0378">Hydrolase</keyword>
<evidence type="ECO:0000256" key="2">
    <source>
        <dbReference type="ARBA" id="ARBA00022801"/>
    </source>
</evidence>
<dbReference type="NCBIfam" id="TIGR00655">
    <property type="entry name" value="PurU"/>
    <property type="match status" value="1"/>
</dbReference>
<dbReference type="NCBIfam" id="NF004684">
    <property type="entry name" value="PRK06027.1"/>
    <property type="match status" value="1"/>
</dbReference>